<dbReference type="RefSeq" id="WP_146523431.1">
    <property type="nucleotide sequence ID" value="NZ_CP151726.1"/>
</dbReference>
<sequence length="513" mass="58792">MIWFQRILRWGHCGQTHQRFAVDALPLVQTESGRRLVTWLLRHHRRYLQGAIDPDVRFRDFQNHFIHVQNGYWGGAPRVAHQWYDRLQRYLRTDRYSDAAHAAGVLSHYFTDSVSPLHTGLSARECLVHRPLDHSIATMYDHIYRTWQDDQLRIVMQLSDRPGWLGSMMLHAARQAHTHFETLINRYSFHEGVEEPAEGLDESSIRILSEVFGLAITGWARVLERAASDAETIRRGTLPTAPIIWPAVAAVATTPLSLWRIRVRHAKETLAVQELAAEYYRTGQLRHHVPAEVDIKHRVVAILEREERFRVEREQRRKDWARARAAAHGNHSDHDEHSAAVARSVPSSSTEKSVGVPLVPMDCDDLNLSPYDQMIHAPSIGARTAERFLRIHIHSVGQFLMEDPEQLAVRLSTYWIDAQTVRQWQAQATLMCQIPRLTGLDAQLLAGAGYQSARQLAICDARLVHIEVSRFALTTAGRRYLRGNSPPDLQTISAWVRATRQLRYSETPLRRAA</sequence>
<gene>
    <name evidence="4" type="ORF">Pla52n_65300</name>
</gene>
<reference evidence="4 5" key="1">
    <citation type="submission" date="2019-02" db="EMBL/GenBank/DDBJ databases">
        <title>Deep-cultivation of Planctomycetes and their phenomic and genomic characterization uncovers novel biology.</title>
        <authorList>
            <person name="Wiegand S."/>
            <person name="Jogler M."/>
            <person name="Boedeker C."/>
            <person name="Pinto D."/>
            <person name="Vollmers J."/>
            <person name="Rivas-Marin E."/>
            <person name="Kohn T."/>
            <person name="Peeters S.H."/>
            <person name="Heuer A."/>
            <person name="Rast P."/>
            <person name="Oberbeckmann S."/>
            <person name="Bunk B."/>
            <person name="Jeske O."/>
            <person name="Meyerdierks A."/>
            <person name="Storesund J.E."/>
            <person name="Kallscheuer N."/>
            <person name="Luecker S."/>
            <person name="Lage O.M."/>
            <person name="Pohl T."/>
            <person name="Merkel B.J."/>
            <person name="Hornburger P."/>
            <person name="Mueller R.-W."/>
            <person name="Bruemmer F."/>
            <person name="Labrenz M."/>
            <person name="Spormann A.M."/>
            <person name="Op Den Camp H."/>
            <person name="Overmann J."/>
            <person name="Amann R."/>
            <person name="Jetten M.S.M."/>
            <person name="Mascher T."/>
            <person name="Medema M.H."/>
            <person name="Devos D.P."/>
            <person name="Kaster A.-K."/>
            <person name="Ovreas L."/>
            <person name="Rohde M."/>
            <person name="Galperin M.Y."/>
            <person name="Jogler C."/>
        </authorList>
    </citation>
    <scope>NUCLEOTIDE SEQUENCE [LARGE SCALE GENOMIC DNA]</scope>
    <source>
        <strain evidence="4 5">Pla52n</strain>
    </source>
</reference>
<comment type="caution">
    <text evidence="4">The sequence shown here is derived from an EMBL/GenBank/DDBJ whole genome shotgun (WGS) entry which is preliminary data.</text>
</comment>
<dbReference type="AlphaFoldDB" id="A0A5C5ZW89"/>
<keyword evidence="5" id="KW-1185">Reference proteome</keyword>
<accession>A0A5C5ZW89</accession>
<dbReference type="Proteomes" id="UP000320176">
    <property type="component" value="Unassembled WGS sequence"/>
</dbReference>
<evidence type="ECO:0000259" key="3">
    <source>
        <dbReference type="Pfam" id="PF14229"/>
    </source>
</evidence>
<feature type="region of interest" description="Disordered" evidence="1">
    <location>
        <begin position="322"/>
        <end position="356"/>
    </location>
</feature>
<evidence type="ECO:0000313" key="5">
    <source>
        <dbReference type="Proteomes" id="UP000320176"/>
    </source>
</evidence>
<dbReference type="Gene3D" id="1.10.575.10">
    <property type="entry name" value="P1 Nuclease"/>
    <property type="match status" value="1"/>
</dbReference>
<dbReference type="OrthoDB" id="268732at2"/>
<feature type="compositionally biased region" description="Low complexity" evidence="1">
    <location>
        <begin position="339"/>
        <end position="349"/>
    </location>
</feature>
<feature type="domain" description="Phospholipase C/D" evidence="2">
    <location>
        <begin position="16"/>
        <end position="130"/>
    </location>
</feature>
<evidence type="ECO:0008006" key="6">
    <source>
        <dbReference type="Google" id="ProtNLM"/>
    </source>
</evidence>
<dbReference type="InterPro" id="IPR025567">
    <property type="entry name" value="DUF4332"/>
</dbReference>
<dbReference type="InterPro" id="IPR008947">
    <property type="entry name" value="PLipase_C/P1_nuclease_dom_sf"/>
</dbReference>
<proteinExistence type="predicted"/>
<dbReference type="InterPro" id="IPR029002">
    <property type="entry name" value="PLPC/GPLD1"/>
</dbReference>
<dbReference type="CDD" id="cd10981">
    <property type="entry name" value="ZnPC_S1P1"/>
    <property type="match status" value="1"/>
</dbReference>
<evidence type="ECO:0000256" key="1">
    <source>
        <dbReference type="SAM" id="MobiDB-lite"/>
    </source>
</evidence>
<evidence type="ECO:0000313" key="4">
    <source>
        <dbReference type="EMBL" id="TWT91539.1"/>
    </source>
</evidence>
<name>A0A5C5ZW89_9BACT</name>
<organism evidence="4 5">
    <name type="scientific">Stieleria varia</name>
    <dbReference type="NCBI Taxonomy" id="2528005"/>
    <lineage>
        <taxon>Bacteria</taxon>
        <taxon>Pseudomonadati</taxon>
        <taxon>Planctomycetota</taxon>
        <taxon>Planctomycetia</taxon>
        <taxon>Pirellulales</taxon>
        <taxon>Pirellulaceae</taxon>
        <taxon>Stieleria</taxon>
    </lineage>
</organism>
<protein>
    <recommendedName>
        <fullName evidence="6">DUF4332 domain-containing protein</fullName>
    </recommendedName>
</protein>
<dbReference type="EMBL" id="SJPN01000015">
    <property type="protein sequence ID" value="TWT91539.1"/>
    <property type="molecule type" value="Genomic_DNA"/>
</dbReference>
<dbReference type="SUPFAM" id="SSF48537">
    <property type="entry name" value="Phospholipase C/P1 nuclease"/>
    <property type="match status" value="1"/>
</dbReference>
<dbReference type="Pfam" id="PF00882">
    <property type="entry name" value="Zn_dep_PLPC"/>
    <property type="match status" value="1"/>
</dbReference>
<feature type="domain" description="DUF4332" evidence="3">
    <location>
        <begin position="378"/>
        <end position="501"/>
    </location>
</feature>
<evidence type="ECO:0000259" key="2">
    <source>
        <dbReference type="Pfam" id="PF00882"/>
    </source>
</evidence>
<dbReference type="Pfam" id="PF14229">
    <property type="entry name" value="DUF4332"/>
    <property type="match status" value="1"/>
</dbReference>
<dbReference type="GO" id="GO:0016788">
    <property type="term" value="F:hydrolase activity, acting on ester bonds"/>
    <property type="evidence" value="ECO:0007669"/>
    <property type="project" value="InterPro"/>
</dbReference>